<dbReference type="Proteomes" id="UP000501623">
    <property type="component" value="Chromosome"/>
</dbReference>
<evidence type="ECO:0000313" key="2">
    <source>
        <dbReference type="Proteomes" id="UP000501623"/>
    </source>
</evidence>
<keyword evidence="2" id="KW-1185">Reference proteome</keyword>
<accession>A0A6M6BJI1</accession>
<proteinExistence type="predicted"/>
<dbReference type="RefSeq" id="WP_171592807.1">
    <property type="nucleotide sequence ID" value="NZ_CP053538.1"/>
</dbReference>
<dbReference type="AlphaFoldDB" id="A0A6M6BJI1"/>
<sequence>MHELPIKAAEWEACVRKLEGTRLSGKPSNREIEFYNENHQHWEPLFWLDERGCAHSNALHYFGQEDLEMSRHLKGMQIAQCLNTYISGEEGSFFYIPGWHSYFWNDTDELEAVSIDELLEYRRQYDDDAGNMAERLKAIRAAMEVQAPPKLSTVSPSAPSRQSYQWLFWLMLLIAAYYLEQLLLF</sequence>
<gene>
    <name evidence="1" type="ORF">HMJ29_18065</name>
</gene>
<dbReference type="EMBL" id="CP053538">
    <property type="protein sequence ID" value="QJX48721.1"/>
    <property type="molecule type" value="Genomic_DNA"/>
</dbReference>
<evidence type="ECO:0000313" key="1">
    <source>
        <dbReference type="EMBL" id="QJX48721.1"/>
    </source>
</evidence>
<reference evidence="1 2" key="1">
    <citation type="submission" date="2020-05" db="EMBL/GenBank/DDBJ databases">
        <title>Complete genome sequence of Hymenobacter sp. TS19 in Coasted Sand Dune.</title>
        <authorList>
            <person name="Lee J.-H."/>
            <person name="Jung J.-H."/>
            <person name="Jeong S."/>
            <person name="Zhao L."/>
            <person name="Kim M.-K."/>
            <person name="Seo H.-S."/>
            <person name="Lim S."/>
        </authorList>
    </citation>
    <scope>NUCLEOTIDE SEQUENCE [LARGE SCALE GENOMIC DNA]</scope>
    <source>
        <strain evidence="1 2">TS19</strain>
    </source>
</reference>
<organism evidence="1 2">
    <name type="scientific">Hymenobacter taeanensis</name>
    <dbReference type="NCBI Taxonomy" id="2735321"/>
    <lineage>
        <taxon>Bacteria</taxon>
        <taxon>Pseudomonadati</taxon>
        <taxon>Bacteroidota</taxon>
        <taxon>Cytophagia</taxon>
        <taxon>Cytophagales</taxon>
        <taxon>Hymenobacteraceae</taxon>
        <taxon>Hymenobacter</taxon>
    </lineage>
</organism>
<protein>
    <submittedName>
        <fullName evidence="1">Uncharacterized protein</fullName>
    </submittedName>
</protein>
<name>A0A6M6BJI1_9BACT</name>
<dbReference type="KEGG" id="hts:HMJ29_18065"/>